<feature type="transmembrane region" description="Helical" evidence="7">
    <location>
        <begin position="466"/>
        <end position="488"/>
    </location>
</feature>
<keyword evidence="7" id="KW-0812">Transmembrane</keyword>
<dbReference type="Proteomes" id="UP001519460">
    <property type="component" value="Unassembled WGS sequence"/>
</dbReference>
<keyword evidence="9" id="KW-1185">Reference proteome</keyword>
<dbReference type="AlphaFoldDB" id="A0ABD0LWM2"/>
<sequence>MCGYDRSSVLSYMNVYAAVVIPLPIVGVGVFNLAIYRRWRKSRRRVDHWTRRAAITQTRSLFEREIAGHGLSRGKSAEGLDAVSSSKTQPLCSSRHKEDDTGGCSSNSVRRPHTRQADAGGDSSFVKEVVFADSENETSKEDREAVKSVVHGAAIKQEGGAPEPPLQTDPFVSDAVDKSQGKMLQTYQFVSGVVNKSQPTLQTYPCVSDPSKREQRKVDFFSNADADTDISEINVTNDKFIHDHSTVDTGVREGLYVNGETFGHKTGSQAWDIAGGTPKVRKSAQGERKRTENVSKVKVIREAVVGNRRPPETKFGCVGEAENQSGFTKSNKTVISKDDTLCEREHRIEALPKSDGICGVQNRSKAEESPSALTGTNTQYFTVPICKGRSKKIVSVSITTTGRSGEHAESQPSNTKGGNGGNTRIKASDISLVRSLLAVWVCLLVLCPPYLVGCLVSVYTGGSAELFLTIIWLLFLNNAVNWFLYGALNKAFRKPLLQLLTRLCRFW</sequence>
<evidence type="ECO:0000313" key="8">
    <source>
        <dbReference type="EMBL" id="KAK7503506.1"/>
    </source>
</evidence>
<feature type="region of interest" description="Disordered" evidence="6">
    <location>
        <begin position="401"/>
        <end position="422"/>
    </location>
</feature>
<dbReference type="PANTHER" id="PTHR22752">
    <property type="entry name" value="G PROTEIN-COUPLED RECEPTOR"/>
    <property type="match status" value="1"/>
</dbReference>
<evidence type="ECO:0000256" key="3">
    <source>
        <dbReference type="ARBA" id="ARBA00023040"/>
    </source>
</evidence>
<dbReference type="SUPFAM" id="SSF81321">
    <property type="entry name" value="Family A G protein-coupled receptor-like"/>
    <property type="match status" value="1"/>
</dbReference>
<keyword evidence="4" id="KW-0675">Receptor</keyword>
<evidence type="ECO:0008006" key="10">
    <source>
        <dbReference type="Google" id="ProtNLM"/>
    </source>
</evidence>
<evidence type="ECO:0000256" key="6">
    <source>
        <dbReference type="SAM" id="MobiDB-lite"/>
    </source>
</evidence>
<comment type="subcellular location">
    <subcellularLocation>
        <location evidence="1">Cell membrane</location>
        <topology evidence="1">Multi-pass membrane protein</topology>
    </subcellularLocation>
</comment>
<evidence type="ECO:0000256" key="5">
    <source>
        <dbReference type="ARBA" id="ARBA00023224"/>
    </source>
</evidence>
<gene>
    <name evidence="8" type="ORF">BaRGS_00005427</name>
</gene>
<name>A0ABD0LWM2_9CAEN</name>
<keyword evidence="2" id="KW-1003">Cell membrane</keyword>
<evidence type="ECO:0000256" key="2">
    <source>
        <dbReference type="ARBA" id="ARBA00022475"/>
    </source>
</evidence>
<accession>A0ABD0LWM2</accession>
<feature type="compositionally biased region" description="Polar residues" evidence="6">
    <location>
        <begin position="83"/>
        <end position="92"/>
    </location>
</feature>
<evidence type="ECO:0000256" key="4">
    <source>
        <dbReference type="ARBA" id="ARBA00023170"/>
    </source>
</evidence>
<proteinExistence type="predicted"/>
<dbReference type="EMBL" id="JACVVK020000020">
    <property type="protein sequence ID" value="KAK7503506.1"/>
    <property type="molecule type" value="Genomic_DNA"/>
</dbReference>
<dbReference type="Gene3D" id="1.20.1070.10">
    <property type="entry name" value="Rhodopsin 7-helix transmembrane proteins"/>
    <property type="match status" value="1"/>
</dbReference>
<dbReference type="GO" id="GO:0005886">
    <property type="term" value="C:plasma membrane"/>
    <property type="evidence" value="ECO:0007669"/>
    <property type="project" value="UniProtKB-SubCell"/>
</dbReference>
<dbReference type="CDD" id="cd00637">
    <property type="entry name" value="7tm_classA_rhodopsin-like"/>
    <property type="match status" value="1"/>
</dbReference>
<keyword evidence="7" id="KW-0472">Membrane</keyword>
<reference evidence="8 9" key="1">
    <citation type="journal article" date="2023" name="Sci. Data">
        <title>Genome assembly of the Korean intertidal mud-creeper Batillaria attramentaria.</title>
        <authorList>
            <person name="Patra A.K."/>
            <person name="Ho P.T."/>
            <person name="Jun S."/>
            <person name="Lee S.J."/>
            <person name="Kim Y."/>
            <person name="Won Y.J."/>
        </authorList>
    </citation>
    <scope>NUCLEOTIDE SEQUENCE [LARGE SCALE GENOMIC DNA]</scope>
    <source>
        <strain evidence="8">Wonlab-2016</strain>
    </source>
</reference>
<feature type="region of interest" description="Disordered" evidence="6">
    <location>
        <begin position="73"/>
        <end position="122"/>
    </location>
</feature>
<feature type="transmembrane region" description="Helical" evidence="7">
    <location>
        <begin position="436"/>
        <end position="460"/>
    </location>
</feature>
<dbReference type="GO" id="GO:0004930">
    <property type="term" value="F:G protein-coupled receptor activity"/>
    <property type="evidence" value="ECO:0007669"/>
    <property type="project" value="UniProtKB-KW"/>
</dbReference>
<keyword evidence="7" id="KW-1133">Transmembrane helix</keyword>
<evidence type="ECO:0000313" key="9">
    <source>
        <dbReference type="Proteomes" id="UP001519460"/>
    </source>
</evidence>
<comment type="caution">
    <text evidence="8">The sequence shown here is derived from an EMBL/GenBank/DDBJ whole genome shotgun (WGS) entry which is preliminary data.</text>
</comment>
<keyword evidence="3" id="KW-0297">G-protein coupled receptor</keyword>
<organism evidence="8 9">
    <name type="scientific">Batillaria attramentaria</name>
    <dbReference type="NCBI Taxonomy" id="370345"/>
    <lineage>
        <taxon>Eukaryota</taxon>
        <taxon>Metazoa</taxon>
        <taxon>Spiralia</taxon>
        <taxon>Lophotrochozoa</taxon>
        <taxon>Mollusca</taxon>
        <taxon>Gastropoda</taxon>
        <taxon>Caenogastropoda</taxon>
        <taxon>Sorbeoconcha</taxon>
        <taxon>Cerithioidea</taxon>
        <taxon>Batillariidae</taxon>
        <taxon>Batillaria</taxon>
    </lineage>
</organism>
<protein>
    <recommendedName>
        <fullName evidence="10">G-protein coupled receptors family 1 profile domain-containing protein</fullName>
    </recommendedName>
</protein>
<dbReference type="PANTHER" id="PTHR22752:SF1">
    <property type="entry name" value="G-PROTEIN COUPLED RECEPTOR 176"/>
    <property type="match status" value="1"/>
</dbReference>
<evidence type="ECO:0000256" key="7">
    <source>
        <dbReference type="SAM" id="Phobius"/>
    </source>
</evidence>
<keyword evidence="5" id="KW-0807">Transducer</keyword>
<feature type="transmembrane region" description="Helical" evidence="7">
    <location>
        <begin position="15"/>
        <end position="35"/>
    </location>
</feature>
<evidence type="ECO:0000256" key="1">
    <source>
        <dbReference type="ARBA" id="ARBA00004651"/>
    </source>
</evidence>